<keyword evidence="3" id="KW-1185">Reference proteome</keyword>
<evidence type="ECO:0000313" key="3">
    <source>
        <dbReference type="Proteomes" id="UP000260644"/>
    </source>
</evidence>
<comment type="caution">
    <text evidence="2">The sequence shown here is derived from an EMBL/GenBank/DDBJ whole genome shotgun (WGS) entry which is preliminary data.</text>
</comment>
<accession>A0A3E1YD96</accession>
<feature type="transmembrane region" description="Helical" evidence="1">
    <location>
        <begin position="175"/>
        <end position="194"/>
    </location>
</feature>
<feature type="transmembrane region" description="Helical" evidence="1">
    <location>
        <begin position="147"/>
        <end position="168"/>
    </location>
</feature>
<keyword evidence="1" id="KW-0812">Transmembrane</keyword>
<evidence type="ECO:0000256" key="1">
    <source>
        <dbReference type="SAM" id="Phobius"/>
    </source>
</evidence>
<gene>
    <name evidence="2" type="ORF">DVR12_04540</name>
</gene>
<dbReference type="RefSeq" id="WP_116974291.1">
    <property type="nucleotide sequence ID" value="NZ_QPMM01000002.1"/>
</dbReference>
<organism evidence="2 3">
    <name type="scientific">Chitinophaga silvatica</name>
    <dbReference type="NCBI Taxonomy" id="2282649"/>
    <lineage>
        <taxon>Bacteria</taxon>
        <taxon>Pseudomonadati</taxon>
        <taxon>Bacteroidota</taxon>
        <taxon>Chitinophagia</taxon>
        <taxon>Chitinophagales</taxon>
        <taxon>Chitinophagaceae</taxon>
        <taxon>Chitinophaga</taxon>
    </lineage>
</organism>
<keyword evidence="1" id="KW-1133">Transmembrane helix</keyword>
<evidence type="ECO:0000313" key="2">
    <source>
        <dbReference type="EMBL" id="RFS24482.1"/>
    </source>
</evidence>
<dbReference type="AlphaFoldDB" id="A0A3E1YD96"/>
<name>A0A3E1YD96_9BACT</name>
<dbReference type="EMBL" id="QPMM01000002">
    <property type="protein sequence ID" value="RFS24482.1"/>
    <property type="molecule type" value="Genomic_DNA"/>
</dbReference>
<feature type="transmembrane region" description="Helical" evidence="1">
    <location>
        <begin position="60"/>
        <end position="83"/>
    </location>
</feature>
<feature type="transmembrane region" description="Helical" evidence="1">
    <location>
        <begin position="18"/>
        <end position="40"/>
    </location>
</feature>
<dbReference type="Pfam" id="PF12730">
    <property type="entry name" value="ABC2_membrane_4"/>
    <property type="match status" value="1"/>
</dbReference>
<feature type="transmembrane region" description="Helical" evidence="1">
    <location>
        <begin position="230"/>
        <end position="249"/>
    </location>
</feature>
<keyword evidence="1" id="KW-0472">Membrane</keyword>
<dbReference type="Proteomes" id="UP000260644">
    <property type="component" value="Unassembled WGS sequence"/>
</dbReference>
<evidence type="ECO:0008006" key="4">
    <source>
        <dbReference type="Google" id="ProtNLM"/>
    </source>
</evidence>
<reference evidence="2 3" key="1">
    <citation type="submission" date="2018-07" db="EMBL/GenBank/DDBJ databases">
        <title>Chitinophaga K2CV101002-2 sp. nov., isolated from a monsoon evergreen broad-leaved forest soil.</title>
        <authorList>
            <person name="Lv Y."/>
        </authorList>
    </citation>
    <scope>NUCLEOTIDE SEQUENCE [LARGE SCALE GENOMIC DNA]</scope>
    <source>
        <strain evidence="2 3">GDMCC 1.1288</strain>
    </source>
</reference>
<sequence>MKSIIYTEWLKVKTYRTFWIMIGLMLIIIPAGNFLLAEIITGNLKMLAKMAGSPFSFPDVWRLMAVIDSYYSQVPGFLLIILVTNEYSFRTNRQNVIDGWERKEFVWSKLFWVFFLAIVTLLQATISAMLIGLIYGGKPLSFSGFEYMLYYFMQVLVMLTIALVIAIFTRRAGMGIILFFAYVIMLDQLFSFLIKKYIGKIGSLFPLQSGDELLPFPSQNLVISTDQYPTYIYVGVMLLYIVLGIYLVFRRVMKYDL</sequence>
<feature type="transmembrane region" description="Helical" evidence="1">
    <location>
        <begin position="110"/>
        <end position="135"/>
    </location>
</feature>
<dbReference type="OrthoDB" id="1452202at2"/>
<proteinExistence type="predicted"/>
<protein>
    <recommendedName>
        <fullName evidence="4">ABC-2 family transporter protein</fullName>
    </recommendedName>
</protein>